<accession>E2SA09</accession>
<evidence type="ECO:0000256" key="12">
    <source>
        <dbReference type="HAMAP-Rule" id="MF_01225"/>
    </source>
</evidence>
<keyword evidence="10 12" id="KW-0456">Lyase</keyword>
<evidence type="ECO:0000256" key="2">
    <source>
        <dbReference type="ARBA" id="ARBA00022485"/>
    </source>
</evidence>
<dbReference type="InterPro" id="IPR006638">
    <property type="entry name" value="Elp3/MiaA/NifB-like_rSAM"/>
</dbReference>
<feature type="binding site" evidence="12">
    <location>
        <position position="121"/>
    </location>
    <ligand>
        <name>S-adenosyl-L-methionine</name>
        <dbReference type="ChEBI" id="CHEBI:59789"/>
    </ligand>
</feature>
<comment type="similarity">
    <text evidence="12">Belongs to the radical SAM superfamily. MoaA family.</text>
</comment>
<dbReference type="NCBIfam" id="TIGR02666">
    <property type="entry name" value="moaA"/>
    <property type="match status" value="1"/>
</dbReference>
<dbReference type="InterPro" id="IPR007197">
    <property type="entry name" value="rSAM"/>
</dbReference>
<comment type="catalytic activity">
    <reaction evidence="11 12">
        <text>GTP + AH2 + S-adenosyl-L-methionine = (8S)-3',8-cyclo-7,8-dihydroguanosine 5'-triphosphate + 5'-deoxyadenosine + L-methionine + A + H(+)</text>
        <dbReference type="Rhea" id="RHEA:49576"/>
        <dbReference type="ChEBI" id="CHEBI:13193"/>
        <dbReference type="ChEBI" id="CHEBI:15378"/>
        <dbReference type="ChEBI" id="CHEBI:17319"/>
        <dbReference type="ChEBI" id="CHEBI:17499"/>
        <dbReference type="ChEBI" id="CHEBI:37565"/>
        <dbReference type="ChEBI" id="CHEBI:57844"/>
        <dbReference type="ChEBI" id="CHEBI:59789"/>
        <dbReference type="ChEBI" id="CHEBI:131766"/>
        <dbReference type="EC" id="4.1.99.22"/>
    </reaction>
</comment>
<comment type="subunit">
    <text evidence="12">Monomer and homodimer.</text>
</comment>
<gene>
    <name evidence="12 14" type="primary">moaA</name>
    <name evidence="14" type="ORF">HMPREF0063_10799</name>
</gene>
<feature type="binding site" evidence="12">
    <location>
        <position position="22"/>
    </location>
    <ligand>
        <name>[4Fe-4S] cluster</name>
        <dbReference type="ChEBI" id="CHEBI:49883"/>
        <label>1</label>
        <note>4Fe-4S-S-AdoMet</note>
    </ligand>
</feature>
<dbReference type="Pfam" id="PF04055">
    <property type="entry name" value="Radical_SAM"/>
    <property type="match status" value="1"/>
</dbReference>
<dbReference type="PROSITE" id="PS51918">
    <property type="entry name" value="RADICAL_SAM"/>
    <property type="match status" value="1"/>
</dbReference>
<keyword evidence="7 12" id="KW-0411">Iron-sulfur</keyword>
<dbReference type="SUPFAM" id="SSF102114">
    <property type="entry name" value="Radical SAM enzymes"/>
    <property type="match status" value="1"/>
</dbReference>
<evidence type="ECO:0000256" key="3">
    <source>
        <dbReference type="ARBA" id="ARBA00022691"/>
    </source>
</evidence>
<dbReference type="SFLD" id="SFLDG01383">
    <property type="entry name" value="cyclic_pyranopterin_phosphate"/>
    <property type="match status" value="1"/>
</dbReference>
<evidence type="ECO:0000256" key="10">
    <source>
        <dbReference type="ARBA" id="ARBA00023239"/>
    </source>
</evidence>
<evidence type="ECO:0000256" key="1">
    <source>
        <dbReference type="ARBA" id="ARBA00012167"/>
    </source>
</evidence>
<protein>
    <recommendedName>
        <fullName evidence="1 12">GTP 3',8-cyclase</fullName>
        <ecNumber evidence="1 12">4.1.99.22</ecNumber>
    </recommendedName>
    <alternativeName>
        <fullName evidence="12">Molybdenum cofactor biosynthesis protein A</fullName>
    </alternativeName>
</protein>
<dbReference type="RefSeq" id="WP_007077821.1">
    <property type="nucleotide sequence ID" value="NZ_CM001024.1"/>
</dbReference>
<dbReference type="GO" id="GO:0061798">
    <property type="term" value="F:GTP 3',8'-cyclase activity"/>
    <property type="evidence" value="ECO:0007669"/>
    <property type="project" value="UniProtKB-UniRule"/>
</dbReference>
<evidence type="ECO:0000259" key="13">
    <source>
        <dbReference type="PROSITE" id="PS51918"/>
    </source>
</evidence>
<dbReference type="Gene3D" id="3.20.20.70">
    <property type="entry name" value="Aldolase class I"/>
    <property type="match status" value="1"/>
</dbReference>
<dbReference type="PANTHER" id="PTHR22960:SF0">
    <property type="entry name" value="MOLYBDENUM COFACTOR BIOSYNTHESIS PROTEIN 1"/>
    <property type="match status" value="1"/>
</dbReference>
<comment type="caution">
    <text evidence="14">The sequence shown here is derived from an EMBL/GenBank/DDBJ whole genome shotgun (WGS) entry which is preliminary data.</text>
</comment>
<feature type="binding site" evidence="12">
    <location>
        <position position="29"/>
    </location>
    <ligand>
        <name>[4Fe-4S] cluster</name>
        <dbReference type="ChEBI" id="CHEBI:49883"/>
        <label>1</label>
        <note>4Fe-4S-S-AdoMet</note>
    </ligand>
</feature>
<dbReference type="HOGENOM" id="CLU_009273_0_1_11"/>
<keyword evidence="6 12" id="KW-0408">Iron</keyword>
<feature type="binding site" evidence="12">
    <location>
        <position position="272"/>
    </location>
    <ligand>
        <name>[4Fe-4S] cluster</name>
        <dbReference type="ChEBI" id="CHEBI:49883"/>
        <label>2</label>
        <note>4Fe-4S-substrate</note>
    </ligand>
</feature>
<dbReference type="CDD" id="cd21117">
    <property type="entry name" value="Twitch_MoaA"/>
    <property type="match status" value="1"/>
</dbReference>
<dbReference type="AlphaFoldDB" id="E2SA09"/>
<evidence type="ECO:0000313" key="14">
    <source>
        <dbReference type="EMBL" id="EFQ84083.1"/>
    </source>
</evidence>
<dbReference type="HAMAP" id="MF_01225_B">
    <property type="entry name" value="MoaA_B"/>
    <property type="match status" value="1"/>
</dbReference>
<reference evidence="14" key="1">
    <citation type="submission" date="2010-08" db="EMBL/GenBank/DDBJ databases">
        <authorList>
            <person name="Muzny D."/>
            <person name="Qin X."/>
            <person name="Buhay C."/>
            <person name="Dugan-Rocha S."/>
            <person name="Ding Y."/>
            <person name="Chen G."/>
            <person name="Hawes A."/>
            <person name="Holder M."/>
            <person name="Jhangiani S."/>
            <person name="Johnson A."/>
            <person name="Khan Z."/>
            <person name="Li Z."/>
            <person name="Liu W."/>
            <person name="Liu X."/>
            <person name="Perez L."/>
            <person name="Shen H."/>
            <person name="Wang Q."/>
            <person name="Watt J."/>
            <person name="Xi L."/>
            <person name="Xin Y."/>
            <person name="Zhou J."/>
            <person name="Deng J."/>
            <person name="Jiang H."/>
            <person name="Liu Y."/>
            <person name="Qu J."/>
            <person name="Song X.-Z."/>
            <person name="Zhang L."/>
            <person name="Villasana D."/>
            <person name="Johnson A."/>
            <person name="Liu J."/>
            <person name="Liyanage D."/>
            <person name="Lorensuhewa L."/>
            <person name="Robinson T."/>
            <person name="Song A."/>
            <person name="Song B.-B."/>
            <person name="Dinh H."/>
            <person name="Thornton R."/>
            <person name="Coyle M."/>
            <person name="Francisco L."/>
            <person name="Jackson L."/>
            <person name="Javaid M."/>
            <person name="Korchina V."/>
            <person name="Kovar C."/>
            <person name="Mata R."/>
            <person name="Mathew T."/>
            <person name="Ngo R."/>
            <person name="Nguyen L."/>
            <person name="Nguyen N."/>
            <person name="Okwuonu G."/>
            <person name="Ongeri F."/>
            <person name="Pham C."/>
            <person name="Simmons D."/>
            <person name="Wilczek-Boney K."/>
            <person name="Hale W."/>
            <person name="Jakkamsetti A."/>
            <person name="Pham P."/>
            <person name="Ruth R."/>
            <person name="San Lucas F."/>
            <person name="Warren J."/>
            <person name="Zhang J."/>
            <person name="Zhao Z."/>
            <person name="Zhou C."/>
            <person name="Zhu D."/>
            <person name="Lee S."/>
            <person name="Bess C."/>
            <person name="Blankenburg K."/>
            <person name="Forbes L."/>
            <person name="Fu Q."/>
            <person name="Gubbala S."/>
            <person name="Hirani K."/>
            <person name="Jayaseelan J.C."/>
            <person name="Lara F."/>
            <person name="Munidasa M."/>
            <person name="Palculict T."/>
            <person name="Patil S."/>
            <person name="Pu L.-L."/>
            <person name="Saada N."/>
            <person name="Tang L."/>
            <person name="Weissenberger G."/>
            <person name="Zhu Y."/>
            <person name="Hemphill L."/>
            <person name="Shang Y."/>
            <person name="Youmans B."/>
            <person name="Ayvaz T."/>
            <person name="Ross M."/>
            <person name="Santibanez J."/>
            <person name="Aqrawi P."/>
            <person name="Gross S."/>
            <person name="Joshi V."/>
            <person name="Fowler G."/>
            <person name="Nazareth L."/>
            <person name="Reid J."/>
            <person name="Worley K."/>
            <person name="Petrosino J."/>
            <person name="Highlander S."/>
            <person name="Gibbs R."/>
        </authorList>
    </citation>
    <scope>NUCLEOTIDE SEQUENCE [LARGE SCALE GENOMIC DNA]</scope>
    <source>
        <strain evidence="14">DSM 15272</strain>
    </source>
</reference>
<dbReference type="InterPro" id="IPR000385">
    <property type="entry name" value="MoaA_NifB_PqqE_Fe-S-bd_CS"/>
</dbReference>
<dbReference type="SFLD" id="SFLDG01067">
    <property type="entry name" value="SPASM/twitch_domain_containing"/>
    <property type="match status" value="1"/>
</dbReference>
<feature type="binding site" evidence="12">
    <location>
        <position position="192"/>
    </location>
    <ligand>
        <name>S-adenosyl-L-methionine</name>
        <dbReference type="ChEBI" id="CHEBI:59789"/>
    </ligand>
</feature>
<dbReference type="GO" id="GO:0046872">
    <property type="term" value="F:metal ion binding"/>
    <property type="evidence" value="ECO:0007669"/>
    <property type="project" value="UniProtKB-KW"/>
</dbReference>
<dbReference type="EC" id="4.1.99.22" evidence="1 12"/>
<dbReference type="InterPro" id="IPR040064">
    <property type="entry name" value="MoaA-like"/>
</dbReference>
<dbReference type="GO" id="GO:0005525">
    <property type="term" value="F:GTP binding"/>
    <property type="evidence" value="ECO:0007669"/>
    <property type="project" value="UniProtKB-UniRule"/>
</dbReference>
<dbReference type="eggNOG" id="COG2896">
    <property type="taxonomic scope" value="Bacteria"/>
</dbReference>
<dbReference type="GO" id="GO:0051539">
    <property type="term" value="F:4 iron, 4 sulfur cluster binding"/>
    <property type="evidence" value="ECO:0007669"/>
    <property type="project" value="UniProtKB-UniRule"/>
</dbReference>
<organism evidence="14 15">
    <name type="scientific">Aeromicrobium marinum DSM 15272</name>
    <dbReference type="NCBI Taxonomy" id="585531"/>
    <lineage>
        <taxon>Bacteria</taxon>
        <taxon>Bacillati</taxon>
        <taxon>Actinomycetota</taxon>
        <taxon>Actinomycetes</taxon>
        <taxon>Propionibacteriales</taxon>
        <taxon>Nocardioidaceae</taxon>
        <taxon>Aeromicrobium</taxon>
    </lineage>
</organism>
<feature type="binding site" evidence="12">
    <location>
        <position position="66"/>
    </location>
    <ligand>
        <name>GTP</name>
        <dbReference type="ChEBI" id="CHEBI:37565"/>
    </ligand>
</feature>
<dbReference type="InterPro" id="IPR058240">
    <property type="entry name" value="rSAM_sf"/>
</dbReference>
<feature type="binding site" evidence="12">
    <location>
        <position position="70"/>
    </location>
    <ligand>
        <name>S-adenosyl-L-methionine</name>
        <dbReference type="ChEBI" id="CHEBI:59789"/>
    </ligand>
</feature>
<comment type="cofactor">
    <cofactor evidence="12">
        <name>[4Fe-4S] cluster</name>
        <dbReference type="ChEBI" id="CHEBI:49883"/>
    </cofactor>
    <text evidence="12">Binds 2 [4Fe-4S] clusters. Binds 1 [4Fe-4S] cluster coordinated with 3 cysteines and an exchangeable S-adenosyl-L-methionine and 1 [4Fe-4S] cluster coordinated with 3 cysteines and the GTP-derived substrate.</text>
</comment>
<feature type="binding site" evidence="12">
    <location>
        <position position="158"/>
    </location>
    <ligand>
        <name>GTP</name>
        <dbReference type="ChEBI" id="CHEBI:37565"/>
    </ligand>
</feature>
<dbReference type="InterPro" id="IPR050105">
    <property type="entry name" value="MoCo_biosynth_MoaA/MoaC"/>
</dbReference>
<dbReference type="PROSITE" id="PS01305">
    <property type="entry name" value="MOAA_NIFB_PQQE"/>
    <property type="match status" value="1"/>
</dbReference>
<evidence type="ECO:0000256" key="6">
    <source>
        <dbReference type="ARBA" id="ARBA00023004"/>
    </source>
</evidence>
<feature type="binding site" evidence="12">
    <location>
        <position position="26"/>
    </location>
    <ligand>
        <name>[4Fe-4S] cluster</name>
        <dbReference type="ChEBI" id="CHEBI:49883"/>
        <label>1</label>
        <note>4Fe-4S-S-AdoMet</note>
    </ligand>
</feature>
<dbReference type="Pfam" id="PF06463">
    <property type="entry name" value="Mob_synth_C"/>
    <property type="match status" value="1"/>
</dbReference>
<evidence type="ECO:0000256" key="7">
    <source>
        <dbReference type="ARBA" id="ARBA00023014"/>
    </source>
</evidence>
<dbReference type="CDD" id="cd01335">
    <property type="entry name" value="Radical_SAM"/>
    <property type="match status" value="1"/>
</dbReference>
<dbReference type="SFLD" id="SFLDG01386">
    <property type="entry name" value="main_SPASM_domain-containing"/>
    <property type="match status" value="1"/>
</dbReference>
<dbReference type="OrthoDB" id="9763993at2"/>
<feature type="domain" description="Radical SAM core" evidence="13">
    <location>
        <begin position="6"/>
        <end position="224"/>
    </location>
</feature>
<dbReference type="UniPathway" id="UPA00344"/>
<evidence type="ECO:0000256" key="5">
    <source>
        <dbReference type="ARBA" id="ARBA00022741"/>
    </source>
</evidence>
<dbReference type="GO" id="GO:0006777">
    <property type="term" value="P:Mo-molybdopterin cofactor biosynthetic process"/>
    <property type="evidence" value="ECO:0007669"/>
    <property type="project" value="UniProtKB-UniRule"/>
</dbReference>
<keyword evidence="9 12" id="KW-0501">Molybdenum cofactor biosynthesis</keyword>
<comment type="function">
    <text evidence="12">Catalyzes the cyclization of GTP to (8S)-3',8-cyclo-7,8-dihydroguanosine 5'-triphosphate.</text>
</comment>
<sequence length="328" mass="35570">MHLVDLHGRVATDLRVSLTDRCNLRCQYCMPAEGLDWMPTEETLTDDELNRLIAIAVERLGVTDVRFTGGEPLLRRSLPSIIAATAALPSRPRTAITSNGLGLKHTARALADAGLNRVNISLDTIDAAIFEQITRRNRLHDVMAGLEAAREAGLSPVKVNAVLLRDVNDHGAADLLRWCMENDYALRFIEQMPLDAQHGWSRAAMVTADETLAMLSKEFDLQPLDGRGSAPAELFSVDGGPHSVGIIGSVTRPFCGDCNRVRLTADGQVRNCLFARDESDLRAAMRGGADDEQLAQAWITAMAGKLPGHGIDDPSFLQPTRPMSAIGG</sequence>
<feature type="binding site" evidence="12">
    <location>
        <position position="28"/>
    </location>
    <ligand>
        <name>S-adenosyl-L-methionine</name>
        <dbReference type="ChEBI" id="CHEBI:59789"/>
    </ligand>
</feature>
<keyword evidence="8 12" id="KW-0342">GTP-binding</keyword>
<evidence type="ECO:0000256" key="11">
    <source>
        <dbReference type="ARBA" id="ARBA00048697"/>
    </source>
</evidence>
<evidence type="ECO:0000313" key="15">
    <source>
        <dbReference type="Proteomes" id="UP000003111"/>
    </source>
</evidence>
<name>E2SA09_9ACTN</name>
<proteinExistence type="inferred from homology"/>
<dbReference type="GO" id="GO:0061799">
    <property type="term" value="F:cyclic pyranopterin monophosphate synthase activity"/>
    <property type="evidence" value="ECO:0007669"/>
    <property type="project" value="TreeGrafter"/>
</dbReference>
<dbReference type="PANTHER" id="PTHR22960">
    <property type="entry name" value="MOLYBDOPTERIN COFACTOR SYNTHESIS PROTEIN A"/>
    <property type="match status" value="1"/>
</dbReference>
<dbReference type="InterPro" id="IPR013785">
    <property type="entry name" value="Aldolase_TIM"/>
</dbReference>
<feature type="binding site" evidence="12">
    <location>
        <position position="97"/>
    </location>
    <ligand>
        <name>GTP</name>
        <dbReference type="ChEBI" id="CHEBI:37565"/>
    </ligand>
</feature>
<dbReference type="SFLD" id="SFLDS00029">
    <property type="entry name" value="Radical_SAM"/>
    <property type="match status" value="1"/>
</dbReference>
<comment type="pathway">
    <text evidence="12">Cofactor biosynthesis; molybdopterin biosynthesis.</text>
</comment>
<keyword evidence="4 12" id="KW-0479">Metal-binding</keyword>
<dbReference type="EMBL" id="ACLF03000003">
    <property type="protein sequence ID" value="EFQ84083.1"/>
    <property type="molecule type" value="Genomic_DNA"/>
</dbReference>
<dbReference type="SMART" id="SM00729">
    <property type="entry name" value="Elp3"/>
    <property type="match status" value="1"/>
</dbReference>
<feature type="binding site" evidence="12">
    <location>
        <begin position="260"/>
        <end position="262"/>
    </location>
    <ligand>
        <name>GTP</name>
        <dbReference type="ChEBI" id="CHEBI:37565"/>
    </ligand>
</feature>
<dbReference type="GO" id="GO:1904047">
    <property type="term" value="F:S-adenosyl-L-methionine binding"/>
    <property type="evidence" value="ECO:0007669"/>
    <property type="project" value="UniProtKB-UniRule"/>
</dbReference>
<evidence type="ECO:0000256" key="8">
    <source>
        <dbReference type="ARBA" id="ARBA00023134"/>
    </source>
</evidence>
<dbReference type="STRING" id="585531.HMPREF0063_10799"/>
<evidence type="ECO:0000256" key="4">
    <source>
        <dbReference type="ARBA" id="ARBA00022723"/>
    </source>
</evidence>
<feature type="binding site" evidence="12">
    <location>
        <position position="258"/>
    </location>
    <ligand>
        <name>[4Fe-4S] cluster</name>
        <dbReference type="ChEBI" id="CHEBI:49883"/>
        <label>2</label>
        <note>4Fe-4S-substrate</note>
    </ligand>
</feature>
<dbReference type="Proteomes" id="UP000003111">
    <property type="component" value="Unassembled WGS sequence"/>
</dbReference>
<keyword evidence="2 12" id="KW-0004">4Fe-4S</keyword>
<keyword evidence="5 12" id="KW-0547">Nucleotide-binding</keyword>
<keyword evidence="15" id="KW-1185">Reference proteome</keyword>
<evidence type="ECO:0000256" key="9">
    <source>
        <dbReference type="ARBA" id="ARBA00023150"/>
    </source>
</evidence>
<dbReference type="InterPro" id="IPR010505">
    <property type="entry name" value="MoaA_twitch"/>
</dbReference>
<keyword evidence="3 12" id="KW-0949">S-adenosyl-L-methionine</keyword>
<dbReference type="InterPro" id="IPR013483">
    <property type="entry name" value="MoaA"/>
</dbReference>
<feature type="binding site" evidence="12">
    <location>
        <position position="15"/>
    </location>
    <ligand>
        <name>GTP</name>
        <dbReference type="ChEBI" id="CHEBI:37565"/>
    </ligand>
</feature>
<feature type="binding site" evidence="12">
    <location>
        <position position="255"/>
    </location>
    <ligand>
        <name>[4Fe-4S] cluster</name>
        <dbReference type="ChEBI" id="CHEBI:49883"/>
        <label>2</label>
        <note>4Fe-4S-substrate</note>
    </ligand>
</feature>